<feature type="compositionally biased region" description="Basic residues" evidence="1">
    <location>
        <begin position="59"/>
        <end position="75"/>
    </location>
</feature>
<protein>
    <submittedName>
        <fullName evidence="2">Uncharacterized protein</fullName>
    </submittedName>
</protein>
<evidence type="ECO:0000313" key="2">
    <source>
        <dbReference type="EMBL" id="GMN69708.1"/>
    </source>
</evidence>
<dbReference type="PROSITE" id="PS51257">
    <property type="entry name" value="PROKAR_LIPOPROTEIN"/>
    <property type="match status" value="1"/>
</dbReference>
<dbReference type="Proteomes" id="UP001187192">
    <property type="component" value="Unassembled WGS sequence"/>
</dbReference>
<dbReference type="EMBL" id="BTGU01000913">
    <property type="protein sequence ID" value="GMN69711.1"/>
    <property type="molecule type" value="Genomic_DNA"/>
</dbReference>
<evidence type="ECO:0000313" key="3">
    <source>
        <dbReference type="EMBL" id="GMN69711.1"/>
    </source>
</evidence>
<sequence>MSILIRGAGAGAASPTNSLCACELHPMPARHAAANFLHTNRSLPPVHMVPRAASASAAPRKRKEIKIYKNKKRKT</sequence>
<comment type="caution">
    <text evidence="2">The sequence shown here is derived from an EMBL/GenBank/DDBJ whole genome shotgun (WGS) entry which is preliminary data.</text>
</comment>
<gene>
    <name evidence="2" type="ORF">TIFTF001_038755</name>
    <name evidence="3" type="ORF">TIFTF001_038757</name>
</gene>
<feature type="region of interest" description="Disordered" evidence="1">
    <location>
        <begin position="51"/>
        <end position="75"/>
    </location>
</feature>
<name>A0AA88JA96_FICCA</name>
<dbReference type="AlphaFoldDB" id="A0AA88JA96"/>
<evidence type="ECO:0000256" key="1">
    <source>
        <dbReference type="SAM" id="MobiDB-lite"/>
    </source>
</evidence>
<keyword evidence="4" id="KW-1185">Reference proteome</keyword>
<dbReference type="EMBL" id="BTGU01000912">
    <property type="protein sequence ID" value="GMN69708.1"/>
    <property type="molecule type" value="Genomic_DNA"/>
</dbReference>
<accession>A0AA88JA96</accession>
<reference evidence="2" key="1">
    <citation type="submission" date="2023-07" db="EMBL/GenBank/DDBJ databases">
        <title>draft genome sequence of fig (Ficus carica).</title>
        <authorList>
            <person name="Takahashi T."/>
            <person name="Nishimura K."/>
        </authorList>
    </citation>
    <scope>NUCLEOTIDE SEQUENCE</scope>
</reference>
<evidence type="ECO:0000313" key="4">
    <source>
        <dbReference type="Proteomes" id="UP001187192"/>
    </source>
</evidence>
<proteinExistence type="predicted"/>
<organism evidence="2 4">
    <name type="scientific">Ficus carica</name>
    <name type="common">Common fig</name>
    <dbReference type="NCBI Taxonomy" id="3494"/>
    <lineage>
        <taxon>Eukaryota</taxon>
        <taxon>Viridiplantae</taxon>
        <taxon>Streptophyta</taxon>
        <taxon>Embryophyta</taxon>
        <taxon>Tracheophyta</taxon>
        <taxon>Spermatophyta</taxon>
        <taxon>Magnoliopsida</taxon>
        <taxon>eudicotyledons</taxon>
        <taxon>Gunneridae</taxon>
        <taxon>Pentapetalae</taxon>
        <taxon>rosids</taxon>
        <taxon>fabids</taxon>
        <taxon>Rosales</taxon>
        <taxon>Moraceae</taxon>
        <taxon>Ficeae</taxon>
        <taxon>Ficus</taxon>
    </lineage>
</organism>